<name>A0A177YB80_9NOCA</name>
<dbReference type="Proteomes" id="UP000077519">
    <property type="component" value="Unassembled WGS sequence"/>
</dbReference>
<gene>
    <name evidence="2" type="ORF">A3K89_08350</name>
</gene>
<sequence>MQPCTTSGKPVTKVGYYDGFRRMPISNHDPQQIGGRSSLPASDTSAHRPTVMHRTGALVTSGSEIVPNHRPV</sequence>
<organism evidence="2 3">
    <name type="scientific">Rhodococcoides kyotonense</name>
    <dbReference type="NCBI Taxonomy" id="398843"/>
    <lineage>
        <taxon>Bacteria</taxon>
        <taxon>Bacillati</taxon>
        <taxon>Actinomycetota</taxon>
        <taxon>Actinomycetes</taxon>
        <taxon>Mycobacteriales</taxon>
        <taxon>Nocardiaceae</taxon>
        <taxon>Rhodococcoides</taxon>
    </lineage>
</organism>
<evidence type="ECO:0000313" key="2">
    <source>
        <dbReference type="EMBL" id="OAK52775.1"/>
    </source>
</evidence>
<comment type="caution">
    <text evidence="2">The sequence shown here is derived from an EMBL/GenBank/DDBJ whole genome shotgun (WGS) entry which is preliminary data.</text>
</comment>
<keyword evidence="3" id="KW-1185">Reference proteome</keyword>
<evidence type="ECO:0000256" key="1">
    <source>
        <dbReference type="SAM" id="MobiDB-lite"/>
    </source>
</evidence>
<dbReference type="EMBL" id="LVHI01000023">
    <property type="protein sequence ID" value="OAK52775.1"/>
    <property type="molecule type" value="Genomic_DNA"/>
</dbReference>
<dbReference type="AlphaFoldDB" id="A0A177YB80"/>
<evidence type="ECO:0000313" key="3">
    <source>
        <dbReference type="Proteomes" id="UP000077519"/>
    </source>
</evidence>
<reference evidence="2 3" key="1">
    <citation type="submission" date="2016-03" db="EMBL/GenBank/DDBJ databases">
        <title>Genome sequence of Rhodococcus kyotonensis KB10.</title>
        <authorList>
            <person name="Jeong H."/>
            <person name="Hong C.E."/>
            <person name="Jo S.H."/>
            <person name="Park J.M."/>
        </authorList>
    </citation>
    <scope>NUCLEOTIDE SEQUENCE [LARGE SCALE GENOMIC DNA]</scope>
    <source>
        <strain evidence="2 3">KB10</strain>
    </source>
</reference>
<accession>A0A177YB80</accession>
<proteinExistence type="predicted"/>
<feature type="region of interest" description="Disordered" evidence="1">
    <location>
        <begin position="22"/>
        <end position="49"/>
    </location>
</feature>
<protein>
    <submittedName>
        <fullName evidence="2">Uncharacterized protein</fullName>
    </submittedName>
</protein>